<keyword evidence="4" id="KW-0472">Membrane</keyword>
<evidence type="ECO:0000313" key="6">
    <source>
        <dbReference type="EMBL" id="SHO53063.1"/>
    </source>
</evidence>
<feature type="transmembrane region" description="Helical" evidence="4">
    <location>
        <begin position="159"/>
        <end position="190"/>
    </location>
</feature>
<gene>
    <name evidence="6" type="ORF">SAMN02745217_03939</name>
</gene>
<dbReference type="Proteomes" id="UP000184612">
    <property type="component" value="Unassembled WGS sequence"/>
</dbReference>
<dbReference type="Gene3D" id="3.40.50.300">
    <property type="entry name" value="P-loop containing nucleotide triphosphate hydrolases"/>
    <property type="match status" value="1"/>
</dbReference>
<dbReference type="AlphaFoldDB" id="A0A1M7YKC1"/>
<keyword evidence="2" id="KW-0067">ATP-binding</keyword>
<name>A0A1M7YKC1_9FIRM</name>
<keyword evidence="7" id="KW-1185">Reference proteome</keyword>
<dbReference type="GO" id="GO:0005829">
    <property type="term" value="C:cytosol"/>
    <property type="evidence" value="ECO:0007669"/>
    <property type="project" value="TreeGrafter"/>
</dbReference>
<evidence type="ECO:0000313" key="7">
    <source>
        <dbReference type="Proteomes" id="UP000184612"/>
    </source>
</evidence>
<organism evidence="6 7">
    <name type="scientific">Anaerocolumna xylanovorans DSM 12503</name>
    <dbReference type="NCBI Taxonomy" id="1121345"/>
    <lineage>
        <taxon>Bacteria</taxon>
        <taxon>Bacillati</taxon>
        <taxon>Bacillota</taxon>
        <taxon>Clostridia</taxon>
        <taxon>Lachnospirales</taxon>
        <taxon>Lachnospiraceae</taxon>
        <taxon>Anaerocolumna</taxon>
    </lineage>
</organism>
<accession>A0A1M7YKC1</accession>
<dbReference type="GO" id="GO:0006298">
    <property type="term" value="P:mismatch repair"/>
    <property type="evidence" value="ECO:0007669"/>
    <property type="project" value="InterPro"/>
</dbReference>
<dbReference type="GO" id="GO:0030983">
    <property type="term" value="F:mismatched DNA binding"/>
    <property type="evidence" value="ECO:0007669"/>
    <property type="project" value="InterPro"/>
</dbReference>
<evidence type="ECO:0000256" key="1">
    <source>
        <dbReference type="ARBA" id="ARBA00022741"/>
    </source>
</evidence>
<evidence type="ECO:0000256" key="2">
    <source>
        <dbReference type="ARBA" id="ARBA00022840"/>
    </source>
</evidence>
<keyword evidence="4" id="KW-1133">Transmembrane helix</keyword>
<dbReference type="GO" id="GO:0005524">
    <property type="term" value="F:ATP binding"/>
    <property type="evidence" value="ECO:0007669"/>
    <property type="project" value="UniProtKB-KW"/>
</dbReference>
<feature type="domain" description="DNA mismatch repair proteins mutS family" evidence="5">
    <location>
        <begin position="358"/>
        <end position="543"/>
    </location>
</feature>
<dbReference type="EMBL" id="FRFD01000012">
    <property type="protein sequence ID" value="SHO53063.1"/>
    <property type="molecule type" value="Genomic_DNA"/>
</dbReference>
<protein>
    <submittedName>
        <fullName evidence="6">MutS domain V</fullName>
    </submittedName>
</protein>
<dbReference type="STRING" id="1121345.SAMN02745217_03939"/>
<dbReference type="PANTHER" id="PTHR11361">
    <property type="entry name" value="DNA MISMATCH REPAIR PROTEIN MUTS FAMILY MEMBER"/>
    <property type="match status" value="1"/>
</dbReference>
<evidence type="ECO:0000256" key="3">
    <source>
        <dbReference type="ARBA" id="ARBA00023125"/>
    </source>
</evidence>
<dbReference type="SMART" id="SM00534">
    <property type="entry name" value="MUTSac"/>
    <property type="match status" value="1"/>
</dbReference>
<keyword evidence="4" id="KW-0812">Transmembrane</keyword>
<dbReference type="RefSeq" id="WP_073590569.1">
    <property type="nucleotide sequence ID" value="NZ_FRFD01000012.1"/>
</dbReference>
<proteinExistence type="predicted"/>
<keyword evidence="3" id="KW-0238">DNA-binding</keyword>
<sequence>MQLIGLVLATLVILTALDIRKNRLLKDVVIKDFGKEKGNLHCEAEIDSIRYYYNCKKSCTDVDDITWNDLDMNRIFNEMNTSITNIGTEYLYALLHKTENREEVLKERDRITKAIDEKDELRIRLQMILWKIGRSYNHSVYETLDKCREIRIGSIYPHLLVLFSFVLSCLLLFYNLWAGGLALTGCIILSRISYYKTMKRIPDFHQWYLKCFAKMLKAAGHLEMQRDEEMESYAAKLKDIRKYFKWIQIKSIFLTNHGTGIVTDAADLILDYIRILTHADIIILHSLSRTITAHFDKVEQLYEIIGFLDSMICVASYKRQLPYFSSPDFCKEDKKILEAEGLYHPLIEQPVTNSIREDKSIILTGSNASGKSTFLKTVAINAILSQTIFISTARYYHANYFQVFTSMALTDNLVNQESYFIVEIKSIKRILERGDRQRPVLCCIDEVLRGTNTLERIAASSEILTELGSDNAICIAATHDIELASILEGLYSNYHFREKVTEDEITFDYQLHKGISTTRNAIKLLKMMGYADNIIERANKRLDDYIKSGSWSHSHKWL</sequence>
<dbReference type="InterPro" id="IPR000432">
    <property type="entry name" value="DNA_mismatch_repair_MutS_C"/>
</dbReference>
<dbReference type="OrthoDB" id="9802448at2"/>
<dbReference type="Pfam" id="PF00488">
    <property type="entry name" value="MutS_V"/>
    <property type="match status" value="1"/>
</dbReference>
<evidence type="ECO:0000259" key="5">
    <source>
        <dbReference type="SMART" id="SM00534"/>
    </source>
</evidence>
<reference evidence="6 7" key="1">
    <citation type="submission" date="2016-12" db="EMBL/GenBank/DDBJ databases">
        <authorList>
            <person name="Song W.-J."/>
            <person name="Kurnit D.M."/>
        </authorList>
    </citation>
    <scope>NUCLEOTIDE SEQUENCE [LARGE SCALE GENOMIC DNA]</scope>
    <source>
        <strain evidence="6 7">DSM 12503</strain>
    </source>
</reference>
<dbReference type="PANTHER" id="PTHR11361:SF152">
    <property type="entry name" value="DNA MISMATCH REPAIR PROTEIN"/>
    <property type="match status" value="1"/>
</dbReference>
<keyword evidence="1" id="KW-0547">Nucleotide-binding</keyword>
<dbReference type="GO" id="GO:0140664">
    <property type="term" value="F:ATP-dependent DNA damage sensor activity"/>
    <property type="evidence" value="ECO:0007669"/>
    <property type="project" value="InterPro"/>
</dbReference>
<dbReference type="InterPro" id="IPR045076">
    <property type="entry name" value="MutS"/>
</dbReference>
<evidence type="ECO:0000256" key="4">
    <source>
        <dbReference type="SAM" id="Phobius"/>
    </source>
</evidence>
<dbReference type="InterPro" id="IPR027417">
    <property type="entry name" value="P-loop_NTPase"/>
</dbReference>
<dbReference type="SUPFAM" id="SSF52540">
    <property type="entry name" value="P-loop containing nucleoside triphosphate hydrolases"/>
    <property type="match status" value="1"/>
</dbReference>